<dbReference type="EMBL" id="JACHGJ010000012">
    <property type="protein sequence ID" value="MBB6482484.1"/>
    <property type="molecule type" value="Genomic_DNA"/>
</dbReference>
<dbReference type="PANTHER" id="PTHR23150">
    <property type="entry name" value="SULFATASE MODIFYING FACTOR 1, 2"/>
    <property type="match status" value="1"/>
</dbReference>
<evidence type="ECO:0000313" key="2">
    <source>
        <dbReference type="EMBL" id="MBB6482484.1"/>
    </source>
</evidence>
<dbReference type="Gene3D" id="3.90.1580.10">
    <property type="entry name" value="paralog of FGE (formylglycine-generating enzyme)"/>
    <property type="match status" value="1"/>
</dbReference>
<feature type="domain" description="Sulfatase-modifying factor enzyme-like" evidence="1">
    <location>
        <begin position="19"/>
        <end position="260"/>
    </location>
</feature>
<dbReference type="InterPro" id="IPR051043">
    <property type="entry name" value="Sulfatase_Mod_Factor_Kinase"/>
</dbReference>
<sequence>MSCLNKEEKAIHLALEKLEMVLVEKGEFDMGRNGGSNNEGPEHRVKIENSFYISAHEITFELYDLYAQEKKKSLPKDNGWGRGKMPVINITWMNMTAFCNWLSEKADLNPCYTMMTCDFSKNGFRLPTEAEWEFAARGGNNSLGYLFSGGNISNEVAWTSENTDRNMETGLKKPNELGIYDMSGNVWEFCFDWYKEAYYQSSPIGFPIGPEKKEIDTTYGGEKVRRGGSITYAPEYARTTFRSAEKTNYGDFGIGFRIVRNAE</sequence>
<accession>A0A841RAS1</accession>
<dbReference type="PANTHER" id="PTHR23150:SF19">
    <property type="entry name" value="FORMYLGLYCINE-GENERATING ENZYME"/>
    <property type="match status" value="1"/>
</dbReference>
<dbReference type="RefSeq" id="WP_184748722.1">
    <property type="nucleotide sequence ID" value="NZ_JACHGJ010000012.1"/>
</dbReference>
<dbReference type="Pfam" id="PF03781">
    <property type="entry name" value="FGE-sulfatase"/>
    <property type="match status" value="1"/>
</dbReference>
<dbReference type="Proteomes" id="UP000587760">
    <property type="component" value="Unassembled WGS sequence"/>
</dbReference>
<comment type="caution">
    <text evidence="2">The sequence shown here is derived from an EMBL/GenBank/DDBJ whole genome shotgun (WGS) entry which is preliminary data.</text>
</comment>
<evidence type="ECO:0000313" key="3">
    <source>
        <dbReference type="Proteomes" id="UP000587760"/>
    </source>
</evidence>
<evidence type="ECO:0000259" key="1">
    <source>
        <dbReference type="Pfam" id="PF03781"/>
    </source>
</evidence>
<reference evidence="2 3" key="1">
    <citation type="submission" date="2020-08" db="EMBL/GenBank/DDBJ databases">
        <title>Genomic Encyclopedia of Type Strains, Phase IV (KMG-IV): sequencing the most valuable type-strain genomes for metagenomic binning, comparative biology and taxonomic classification.</title>
        <authorList>
            <person name="Goeker M."/>
        </authorList>
    </citation>
    <scope>NUCLEOTIDE SEQUENCE [LARGE SCALE GENOMIC DNA]</scope>
    <source>
        <strain evidence="2 3">DSM 2461</strain>
    </source>
</reference>
<dbReference type="InterPro" id="IPR042095">
    <property type="entry name" value="SUMF_sf"/>
</dbReference>
<keyword evidence="3" id="KW-1185">Reference proteome</keyword>
<proteinExistence type="predicted"/>
<dbReference type="GO" id="GO:0120147">
    <property type="term" value="F:formylglycine-generating oxidase activity"/>
    <property type="evidence" value="ECO:0007669"/>
    <property type="project" value="TreeGrafter"/>
</dbReference>
<protein>
    <submittedName>
        <fullName evidence="2">Formylglycine-generating enzyme required for sulfatase activity</fullName>
    </submittedName>
</protein>
<dbReference type="AlphaFoldDB" id="A0A841RAS1"/>
<dbReference type="SUPFAM" id="SSF56436">
    <property type="entry name" value="C-type lectin-like"/>
    <property type="match status" value="1"/>
</dbReference>
<organism evidence="2 3">
    <name type="scientific">Spirochaeta isovalerica</name>
    <dbReference type="NCBI Taxonomy" id="150"/>
    <lineage>
        <taxon>Bacteria</taxon>
        <taxon>Pseudomonadati</taxon>
        <taxon>Spirochaetota</taxon>
        <taxon>Spirochaetia</taxon>
        <taxon>Spirochaetales</taxon>
        <taxon>Spirochaetaceae</taxon>
        <taxon>Spirochaeta</taxon>
    </lineage>
</organism>
<gene>
    <name evidence="2" type="ORF">HNR50_004183</name>
</gene>
<name>A0A841RAS1_9SPIO</name>
<dbReference type="InterPro" id="IPR016187">
    <property type="entry name" value="CTDL_fold"/>
</dbReference>
<dbReference type="InterPro" id="IPR005532">
    <property type="entry name" value="SUMF_dom"/>
</dbReference>